<evidence type="ECO:0008006" key="3">
    <source>
        <dbReference type="Google" id="ProtNLM"/>
    </source>
</evidence>
<protein>
    <recommendedName>
        <fullName evidence="3">Peroxiredoxin</fullName>
    </recommendedName>
</protein>
<dbReference type="AlphaFoldDB" id="A0A816HB98"/>
<dbReference type="EMBL" id="CAJNOR010016300">
    <property type="protein sequence ID" value="CAF1684713.1"/>
    <property type="molecule type" value="Genomic_DNA"/>
</dbReference>
<comment type="caution">
    <text evidence="1">The sequence shown here is derived from an EMBL/GenBank/DDBJ whole genome shotgun (WGS) entry which is preliminary data.</text>
</comment>
<evidence type="ECO:0000313" key="1">
    <source>
        <dbReference type="EMBL" id="CAF1684713.1"/>
    </source>
</evidence>
<gene>
    <name evidence="1" type="ORF">XAT740_LOCUS61564</name>
</gene>
<sequence>DSLCDDEQLGFKGLTKRSAFVIDKQGQIKYAEILKDAGKLPDFDQIKQTLENCN</sequence>
<proteinExistence type="predicted"/>
<reference evidence="1" key="1">
    <citation type="submission" date="2021-02" db="EMBL/GenBank/DDBJ databases">
        <authorList>
            <person name="Nowell W R."/>
        </authorList>
    </citation>
    <scope>NUCLEOTIDE SEQUENCE</scope>
</reference>
<organism evidence="1 2">
    <name type="scientific">Adineta ricciae</name>
    <name type="common">Rotifer</name>
    <dbReference type="NCBI Taxonomy" id="249248"/>
    <lineage>
        <taxon>Eukaryota</taxon>
        <taxon>Metazoa</taxon>
        <taxon>Spiralia</taxon>
        <taxon>Gnathifera</taxon>
        <taxon>Rotifera</taxon>
        <taxon>Eurotatoria</taxon>
        <taxon>Bdelloidea</taxon>
        <taxon>Adinetida</taxon>
        <taxon>Adinetidae</taxon>
        <taxon>Adineta</taxon>
    </lineage>
</organism>
<dbReference type="Gene3D" id="3.40.30.10">
    <property type="entry name" value="Glutaredoxin"/>
    <property type="match status" value="1"/>
</dbReference>
<name>A0A816HB98_ADIRI</name>
<keyword evidence="2" id="KW-1185">Reference proteome</keyword>
<dbReference type="Proteomes" id="UP000663828">
    <property type="component" value="Unassembled WGS sequence"/>
</dbReference>
<feature type="non-terminal residue" evidence="1">
    <location>
        <position position="1"/>
    </location>
</feature>
<evidence type="ECO:0000313" key="2">
    <source>
        <dbReference type="Proteomes" id="UP000663828"/>
    </source>
</evidence>
<accession>A0A816HB98</accession>